<evidence type="ECO:0000259" key="15">
    <source>
        <dbReference type="PROSITE" id="PS51371"/>
    </source>
</evidence>
<evidence type="ECO:0000313" key="17">
    <source>
        <dbReference type="Proteomes" id="UP000229080"/>
    </source>
</evidence>
<dbReference type="CDD" id="cd00381">
    <property type="entry name" value="IMPDH"/>
    <property type="match status" value="1"/>
</dbReference>
<dbReference type="InterPro" id="IPR005990">
    <property type="entry name" value="IMP_DH"/>
</dbReference>
<dbReference type="SUPFAM" id="SSF54631">
    <property type="entry name" value="CBS-domain pair"/>
    <property type="match status" value="1"/>
</dbReference>
<dbReference type="Pfam" id="PF00571">
    <property type="entry name" value="CBS"/>
    <property type="match status" value="1"/>
</dbReference>
<dbReference type="EMBL" id="PEZF01000154">
    <property type="protein sequence ID" value="PIS16312.1"/>
    <property type="molecule type" value="Genomic_DNA"/>
</dbReference>
<protein>
    <submittedName>
        <fullName evidence="16">Inosine 5-monophosphate dehydrogenase</fullName>
    </submittedName>
</protein>
<comment type="catalytic activity">
    <reaction evidence="10">
        <text>IMP + NAD(+) + H2O = XMP + NADH + H(+)</text>
        <dbReference type="Rhea" id="RHEA:11708"/>
        <dbReference type="ChEBI" id="CHEBI:15377"/>
        <dbReference type="ChEBI" id="CHEBI:15378"/>
        <dbReference type="ChEBI" id="CHEBI:57464"/>
        <dbReference type="ChEBI" id="CHEBI:57540"/>
        <dbReference type="ChEBI" id="CHEBI:57945"/>
        <dbReference type="ChEBI" id="CHEBI:58053"/>
        <dbReference type="EC" id="1.1.1.205"/>
    </reaction>
</comment>
<feature type="binding site" description="in other chain" evidence="13">
    <location>
        <position position="315"/>
    </location>
    <ligand>
        <name>K(+)</name>
        <dbReference type="ChEBI" id="CHEBI:29103"/>
        <note>ligand shared between two tetrameric partners</note>
    </ligand>
</feature>
<dbReference type="CDD" id="cd04601">
    <property type="entry name" value="CBS_pair_IMPDH"/>
    <property type="match status" value="1"/>
</dbReference>
<proteinExistence type="inferred from homology"/>
<dbReference type="GO" id="GO:0006183">
    <property type="term" value="P:GTP biosynthetic process"/>
    <property type="evidence" value="ECO:0007669"/>
    <property type="project" value="TreeGrafter"/>
</dbReference>
<evidence type="ECO:0000256" key="2">
    <source>
        <dbReference type="ARBA" id="ARBA00005502"/>
    </source>
</evidence>
<dbReference type="NCBIfam" id="NF005493">
    <property type="entry name" value="PRK07107.1"/>
    <property type="match status" value="1"/>
</dbReference>
<dbReference type="GO" id="GO:0006177">
    <property type="term" value="P:GMP biosynthetic process"/>
    <property type="evidence" value="ECO:0007669"/>
    <property type="project" value="UniProtKB-KW"/>
</dbReference>
<dbReference type="InterPro" id="IPR015875">
    <property type="entry name" value="IMP_DH/GMP_Rdtase_CS"/>
</dbReference>
<evidence type="ECO:0000256" key="7">
    <source>
        <dbReference type="ARBA" id="ARBA00023002"/>
    </source>
</evidence>
<gene>
    <name evidence="16" type="ORF">COT61_04545</name>
</gene>
<dbReference type="FunFam" id="3.20.20.70:FF:000424">
    <property type="entry name" value="Inosine-5'-monophosphate dehydrogenase 2"/>
    <property type="match status" value="1"/>
</dbReference>
<dbReference type="PANTHER" id="PTHR11911">
    <property type="entry name" value="INOSINE-5-MONOPHOSPHATE DEHYDROGENASE RELATED"/>
    <property type="match status" value="1"/>
</dbReference>
<dbReference type="PIRSF" id="PIRSF000130">
    <property type="entry name" value="IMPDH"/>
    <property type="match status" value="1"/>
</dbReference>
<dbReference type="InterPro" id="IPR000644">
    <property type="entry name" value="CBS_dom"/>
</dbReference>
<dbReference type="InterPro" id="IPR046342">
    <property type="entry name" value="CBS_dom_sf"/>
</dbReference>
<dbReference type="Gene3D" id="3.20.20.70">
    <property type="entry name" value="Aldolase class I"/>
    <property type="match status" value="1"/>
</dbReference>
<sequence>MARIINEPSRTFGEYLFDPNQKEGHYRPENVNLRTPLVKHRKREDPSLFLNIPLVSACMQAVSGPELASALARCGGLSFIFQSQSIEDQVAMIRRVKGSKAGFVVSTSNLRPENTITDVLELHEKTGHSTIPITHDGTGAGYLLGILTEHDWKFEENRGRPVSEVMTKIEDVIFGPAGISLHEANSLLKKYKKSCLPIIDNEGNLQSLVFWKDLMSHLDNPDELLDVEKRLVVGAGINTWDYQDRVPALIAAGADVLCVDSANGFTDHQKDVIRWIKREFGNSVKVGGGNVVSARGFKFLAGAGADFIKVGIGGGSICITREQKGIGKGQATALMAVVEARDEIFHRTGIYIPVCSDGAIVYPVHVAMALALGADFVMMGGWFARFREAPGRLIMDGGNYYKEYWGEATNKARNFSRYDVAPDKKGLFVFEEGVEGRVPFAGDLKDGVRDALAKIRATMCDCGALDIREFREEAVIQLASPLAIAEGGANVIVNKNIFSGK</sequence>
<keyword evidence="7" id="KW-0560">Oxidoreductase</keyword>
<feature type="active site" description="Proton acceptor" evidence="11">
    <location>
        <position position="417"/>
    </location>
</feature>
<keyword evidence="8 12" id="KW-0520">NAD</keyword>
<evidence type="ECO:0000256" key="5">
    <source>
        <dbReference type="ARBA" id="ARBA00022755"/>
    </source>
</evidence>
<evidence type="ECO:0000256" key="10">
    <source>
        <dbReference type="ARBA" id="ARBA00048028"/>
    </source>
</evidence>
<keyword evidence="5" id="KW-0658">Purine biosynthesis</keyword>
<dbReference type="SUPFAM" id="SSF51412">
    <property type="entry name" value="Inosine monophosphate dehydrogenase (IMPDH)"/>
    <property type="match status" value="1"/>
</dbReference>
<dbReference type="InterPro" id="IPR013785">
    <property type="entry name" value="Aldolase_TIM"/>
</dbReference>
<feature type="binding site" description="in other chain" evidence="13">
    <location>
        <position position="318"/>
    </location>
    <ligand>
        <name>K(+)</name>
        <dbReference type="ChEBI" id="CHEBI:29103"/>
        <note>ligand shared between two tetrameric partners</note>
    </ligand>
</feature>
<evidence type="ECO:0000256" key="9">
    <source>
        <dbReference type="ARBA" id="ARBA00023122"/>
    </source>
</evidence>
<comment type="caution">
    <text evidence="16">The sequence shown here is derived from an EMBL/GenBank/DDBJ whole genome shotgun (WGS) entry which is preliminary data.</text>
</comment>
<feature type="binding site" evidence="12">
    <location>
        <begin position="260"/>
        <end position="262"/>
    </location>
    <ligand>
        <name>NAD(+)</name>
        <dbReference type="ChEBI" id="CHEBI:57540"/>
    </ligand>
</feature>
<dbReference type="InterPro" id="IPR001093">
    <property type="entry name" value="IMP_DH_GMPRt"/>
</dbReference>
<evidence type="ECO:0000256" key="12">
    <source>
        <dbReference type="PIRSR" id="PIRSR000130-3"/>
    </source>
</evidence>
<dbReference type="Proteomes" id="UP000229080">
    <property type="component" value="Unassembled WGS sequence"/>
</dbReference>
<dbReference type="Pfam" id="PF00478">
    <property type="entry name" value="IMPDH"/>
    <property type="match status" value="1"/>
</dbReference>
<keyword evidence="4" id="KW-0332">GMP biosynthesis</keyword>
<evidence type="ECO:0000256" key="13">
    <source>
        <dbReference type="PIRSR" id="PIRSR000130-4"/>
    </source>
</evidence>
<evidence type="ECO:0000256" key="8">
    <source>
        <dbReference type="ARBA" id="ARBA00023027"/>
    </source>
</evidence>
<evidence type="ECO:0000256" key="11">
    <source>
        <dbReference type="PIRSR" id="PIRSR000130-1"/>
    </source>
</evidence>
<feature type="active site" description="Thioimidate intermediate" evidence="11">
    <location>
        <position position="318"/>
    </location>
</feature>
<dbReference type="PANTHER" id="PTHR11911:SF111">
    <property type="entry name" value="INOSINE-5'-MONOPHOSPHATE DEHYDROGENASE"/>
    <property type="match status" value="1"/>
</dbReference>
<evidence type="ECO:0000313" key="16">
    <source>
        <dbReference type="EMBL" id="PIS16312.1"/>
    </source>
</evidence>
<evidence type="ECO:0000256" key="3">
    <source>
        <dbReference type="ARBA" id="ARBA00022723"/>
    </source>
</evidence>
<evidence type="ECO:0000256" key="14">
    <source>
        <dbReference type="PROSITE-ProRule" id="PRU00703"/>
    </source>
</evidence>
<comment type="cofactor">
    <cofactor evidence="1">
        <name>K(+)</name>
        <dbReference type="ChEBI" id="CHEBI:29103"/>
    </cofactor>
</comment>
<keyword evidence="6 13" id="KW-0630">Potassium</keyword>
<keyword evidence="9 14" id="KW-0129">CBS domain</keyword>
<dbReference type="PROSITE" id="PS51371">
    <property type="entry name" value="CBS"/>
    <property type="match status" value="1"/>
</dbReference>
<dbReference type="PROSITE" id="PS00487">
    <property type="entry name" value="IMP_DH_GMP_RED"/>
    <property type="match status" value="1"/>
</dbReference>
<accession>A0A2H0WUH1</accession>
<evidence type="ECO:0000256" key="1">
    <source>
        <dbReference type="ARBA" id="ARBA00001958"/>
    </source>
</evidence>
<feature type="domain" description="CBS" evidence="15">
    <location>
        <begin position="166"/>
        <end position="224"/>
    </location>
</feature>
<comment type="similarity">
    <text evidence="2">Belongs to the IMPDH/GMPR family.</text>
</comment>
<dbReference type="GO" id="GO:0046872">
    <property type="term" value="F:metal ion binding"/>
    <property type="evidence" value="ECO:0007669"/>
    <property type="project" value="UniProtKB-KW"/>
</dbReference>
<dbReference type="SMART" id="SM00116">
    <property type="entry name" value="CBS"/>
    <property type="match status" value="2"/>
</dbReference>
<keyword evidence="3" id="KW-0479">Metal-binding</keyword>
<evidence type="ECO:0000256" key="6">
    <source>
        <dbReference type="ARBA" id="ARBA00022958"/>
    </source>
</evidence>
<name>A0A2H0WUH1_9BACT</name>
<organism evidence="16 17">
    <name type="scientific">Candidatus Portnoybacteria bacterium CG09_land_8_20_14_0_10_44_13</name>
    <dbReference type="NCBI Taxonomy" id="1974811"/>
    <lineage>
        <taxon>Bacteria</taxon>
        <taxon>Candidatus Portnoyibacteriota</taxon>
    </lineage>
</organism>
<reference evidence="17" key="1">
    <citation type="submission" date="2017-09" db="EMBL/GenBank/DDBJ databases">
        <title>Depth-based differentiation of microbial function through sediment-hosted aquifers and enrichment of novel symbionts in the deep terrestrial subsurface.</title>
        <authorList>
            <person name="Probst A.J."/>
            <person name="Ladd B."/>
            <person name="Jarett J.K."/>
            <person name="Geller-Mcgrath D.E."/>
            <person name="Sieber C.M.K."/>
            <person name="Emerson J.B."/>
            <person name="Anantharaman K."/>
            <person name="Thomas B.C."/>
            <person name="Malmstrom R."/>
            <person name="Stieglmeier M."/>
            <person name="Klingl A."/>
            <person name="Woyke T."/>
            <person name="Ryan C.M."/>
            <person name="Banfield J.F."/>
        </authorList>
    </citation>
    <scope>NUCLEOTIDE SEQUENCE [LARGE SCALE GENOMIC DNA]</scope>
</reference>
<feature type="binding site" evidence="12">
    <location>
        <begin position="311"/>
        <end position="313"/>
    </location>
    <ligand>
        <name>NAD(+)</name>
        <dbReference type="ChEBI" id="CHEBI:57540"/>
    </ligand>
</feature>
<dbReference type="GO" id="GO:0003938">
    <property type="term" value="F:IMP dehydrogenase activity"/>
    <property type="evidence" value="ECO:0007669"/>
    <property type="project" value="UniProtKB-EC"/>
</dbReference>
<feature type="binding site" description="in other chain" evidence="13">
    <location>
        <position position="313"/>
    </location>
    <ligand>
        <name>K(+)</name>
        <dbReference type="ChEBI" id="CHEBI:29103"/>
        <note>ligand shared between two tetrameric partners</note>
    </ligand>
</feature>
<evidence type="ECO:0000256" key="4">
    <source>
        <dbReference type="ARBA" id="ARBA00022749"/>
    </source>
</evidence>
<dbReference type="SMART" id="SM01240">
    <property type="entry name" value="IMPDH"/>
    <property type="match status" value="1"/>
</dbReference>
<dbReference type="AlphaFoldDB" id="A0A2H0WUH1"/>